<sequence length="299" mass="35590">MSTKRLNTMNNFGANYRKIMETLRSIESKKNFLHQIRQPKLSDIELIGIDLTAEYMGIDSEYQLFRMLPDSLSGRIERSVYNRRRRRLFSHREQIRKVMSEKITSDRDYYIVDSMPVEVCRLSRSRRSRICREEVATSPDKGYCATQKMYYYGYKLHAICNIEGVFSCFDLTKASVHDIHYLKDVKLSHQNCVILADKGHLSRNYQLDLFESNHIKMEVPMRTNQHDYKKQDSIFRKSRKRIETLFSQLCDQFMIRRNYAKSFDGFKNRILSKIMALTIIQLINKFNNKNINNLKTWIA</sequence>
<dbReference type="AlphaFoldDB" id="A0A5M8NV63"/>
<accession>A0A5M8NV63</accession>
<reference evidence="2 3" key="1">
    <citation type="submission" date="2019-03" db="EMBL/GenBank/DDBJ databases">
        <title>Single cell metagenomics reveals metabolic interactions within the superorganism composed of flagellate Streblomastix strix and complex community of Bacteroidetes bacteria on its surface.</title>
        <authorList>
            <person name="Treitli S.C."/>
            <person name="Kolisko M."/>
            <person name="Husnik F."/>
            <person name="Keeling P."/>
            <person name="Hampl V."/>
        </authorList>
    </citation>
    <scope>NUCLEOTIDE SEQUENCE [LARGE SCALE GENOMIC DNA]</scope>
    <source>
        <strain evidence="2">St1</strain>
    </source>
</reference>
<organism evidence="2 3">
    <name type="scientific">Candidatus Ordinivivax streblomastigis</name>
    <dbReference type="NCBI Taxonomy" id="2540710"/>
    <lineage>
        <taxon>Bacteria</taxon>
        <taxon>Pseudomonadati</taxon>
        <taxon>Bacteroidota</taxon>
        <taxon>Bacteroidia</taxon>
        <taxon>Bacteroidales</taxon>
        <taxon>Candidatus Ordinivivax</taxon>
    </lineage>
</organism>
<dbReference type="Proteomes" id="UP000324575">
    <property type="component" value="Unassembled WGS sequence"/>
</dbReference>
<dbReference type="Pfam" id="PF01609">
    <property type="entry name" value="DDE_Tnp_1"/>
    <property type="match status" value="1"/>
</dbReference>
<name>A0A5M8NV63_9BACT</name>
<dbReference type="GO" id="GO:0003677">
    <property type="term" value="F:DNA binding"/>
    <property type="evidence" value="ECO:0007669"/>
    <property type="project" value="InterPro"/>
</dbReference>
<proteinExistence type="predicted"/>
<comment type="caution">
    <text evidence="2">The sequence shown here is derived from an EMBL/GenBank/DDBJ whole genome shotgun (WGS) entry which is preliminary data.</text>
</comment>
<feature type="domain" description="Transposase IS4-like" evidence="1">
    <location>
        <begin position="107"/>
        <end position="278"/>
    </location>
</feature>
<evidence type="ECO:0000313" key="3">
    <source>
        <dbReference type="Proteomes" id="UP000324575"/>
    </source>
</evidence>
<protein>
    <recommendedName>
        <fullName evidence="1">Transposase IS4-like domain-containing protein</fullName>
    </recommendedName>
</protein>
<evidence type="ECO:0000259" key="1">
    <source>
        <dbReference type="Pfam" id="PF01609"/>
    </source>
</evidence>
<dbReference type="InterPro" id="IPR002559">
    <property type="entry name" value="Transposase_11"/>
</dbReference>
<dbReference type="GO" id="GO:0006313">
    <property type="term" value="P:DNA transposition"/>
    <property type="evidence" value="ECO:0007669"/>
    <property type="project" value="InterPro"/>
</dbReference>
<evidence type="ECO:0000313" key="2">
    <source>
        <dbReference type="EMBL" id="KAA6300208.1"/>
    </source>
</evidence>
<gene>
    <name evidence="2" type="ORF">EZS26_003647</name>
</gene>
<dbReference type="EMBL" id="SNRX01000119">
    <property type="protein sequence ID" value="KAA6300208.1"/>
    <property type="molecule type" value="Genomic_DNA"/>
</dbReference>
<dbReference type="GO" id="GO:0004803">
    <property type="term" value="F:transposase activity"/>
    <property type="evidence" value="ECO:0007669"/>
    <property type="project" value="InterPro"/>
</dbReference>
<dbReference type="NCBIfam" id="NF033520">
    <property type="entry name" value="transpos_IS982"/>
    <property type="match status" value="1"/>
</dbReference>